<evidence type="ECO:0000313" key="2">
    <source>
        <dbReference type="EMBL" id="GLZ81147.1"/>
    </source>
</evidence>
<name>A0A9W6SRX6_9ACTN</name>
<dbReference type="AlphaFoldDB" id="A0A9W6SRX6"/>
<dbReference type="Pfam" id="PF00583">
    <property type="entry name" value="Acetyltransf_1"/>
    <property type="match status" value="1"/>
</dbReference>
<dbReference type="PROSITE" id="PS51186">
    <property type="entry name" value="GNAT"/>
    <property type="match status" value="1"/>
</dbReference>
<dbReference type="EMBL" id="BSTX01000005">
    <property type="protein sequence ID" value="GLZ81147.1"/>
    <property type="molecule type" value="Genomic_DNA"/>
</dbReference>
<evidence type="ECO:0000259" key="1">
    <source>
        <dbReference type="PROSITE" id="PS51186"/>
    </source>
</evidence>
<dbReference type="InterPro" id="IPR000182">
    <property type="entry name" value="GNAT_dom"/>
</dbReference>
<proteinExistence type="predicted"/>
<dbReference type="InterPro" id="IPR016181">
    <property type="entry name" value="Acyl_CoA_acyltransferase"/>
</dbReference>
<protein>
    <submittedName>
        <fullName evidence="2">GNAT family N-acetyltransferase</fullName>
    </submittedName>
</protein>
<sequence>MTLDVLEDLPRRCRGCVFWELDPVAAEQACDGGDAGFEKELWVSAALLEWGACGRVAYEGDTPVGFVLYAPPSYVPRAAAFPSAPVSADAVLLTTAHVLPEYAGRGLGRELLQAAAKDLAKRGIKAIEVFGDQRGEEHACVAPADFLRSVGFKTVRADPHYPRLRLELRTALSWRAEVDRALDQLLATAGSVLSSAPKGTYDPVRRSPG</sequence>
<dbReference type="CDD" id="cd04301">
    <property type="entry name" value="NAT_SF"/>
    <property type="match status" value="1"/>
</dbReference>
<feature type="domain" description="N-acetyltransferase" evidence="1">
    <location>
        <begin position="16"/>
        <end position="169"/>
    </location>
</feature>
<dbReference type="Gene3D" id="3.40.630.30">
    <property type="match status" value="1"/>
</dbReference>
<dbReference type="SUPFAM" id="SSF55729">
    <property type="entry name" value="Acyl-CoA N-acyltransferases (Nat)"/>
    <property type="match status" value="1"/>
</dbReference>
<reference evidence="2" key="1">
    <citation type="submission" date="2023-03" db="EMBL/GenBank/DDBJ databases">
        <title>Actinorhabdospora filicis NBRC 111898.</title>
        <authorList>
            <person name="Ichikawa N."/>
            <person name="Sato H."/>
            <person name="Tonouchi N."/>
        </authorList>
    </citation>
    <scope>NUCLEOTIDE SEQUENCE</scope>
    <source>
        <strain evidence="2">NBRC 111898</strain>
    </source>
</reference>
<evidence type="ECO:0000313" key="3">
    <source>
        <dbReference type="Proteomes" id="UP001165079"/>
    </source>
</evidence>
<organism evidence="2 3">
    <name type="scientific">Actinorhabdospora filicis</name>
    <dbReference type="NCBI Taxonomy" id="1785913"/>
    <lineage>
        <taxon>Bacteria</taxon>
        <taxon>Bacillati</taxon>
        <taxon>Actinomycetota</taxon>
        <taxon>Actinomycetes</taxon>
        <taxon>Micromonosporales</taxon>
        <taxon>Micromonosporaceae</taxon>
        <taxon>Actinorhabdospora</taxon>
    </lineage>
</organism>
<keyword evidence="3" id="KW-1185">Reference proteome</keyword>
<accession>A0A9W6SRX6</accession>
<comment type="caution">
    <text evidence="2">The sequence shown here is derived from an EMBL/GenBank/DDBJ whole genome shotgun (WGS) entry which is preliminary data.</text>
</comment>
<dbReference type="GO" id="GO:0016747">
    <property type="term" value="F:acyltransferase activity, transferring groups other than amino-acyl groups"/>
    <property type="evidence" value="ECO:0007669"/>
    <property type="project" value="InterPro"/>
</dbReference>
<dbReference type="Proteomes" id="UP001165079">
    <property type="component" value="Unassembled WGS sequence"/>
</dbReference>
<gene>
    <name evidence="2" type="ORF">Afil01_59540</name>
</gene>